<dbReference type="InterPro" id="IPR002937">
    <property type="entry name" value="Amino_oxidase"/>
</dbReference>
<keyword evidence="11 12" id="KW-0350">Heme biosynthesis</keyword>
<dbReference type="UniPathway" id="UPA00252"/>
<keyword evidence="9 12" id="KW-0274">FAD</keyword>
<keyword evidence="8 12" id="KW-0285">Flavoprotein</keyword>
<dbReference type="NCBIfam" id="TIGR00562">
    <property type="entry name" value="proto_IX_ox"/>
    <property type="match status" value="1"/>
</dbReference>
<evidence type="ECO:0000256" key="11">
    <source>
        <dbReference type="ARBA" id="ARBA00023133"/>
    </source>
</evidence>
<evidence type="ECO:0000256" key="4">
    <source>
        <dbReference type="ARBA" id="ARBA00004744"/>
    </source>
</evidence>
<comment type="cofactor">
    <cofactor evidence="2 12">
        <name>FAD</name>
        <dbReference type="ChEBI" id="CHEBI:57692"/>
    </cofactor>
</comment>
<dbReference type="PANTHER" id="PTHR42923:SF3">
    <property type="entry name" value="PROTOPORPHYRINOGEN OXIDASE"/>
    <property type="match status" value="1"/>
</dbReference>
<feature type="domain" description="Amine oxidase" evidence="13">
    <location>
        <begin position="17"/>
        <end position="482"/>
    </location>
</feature>
<evidence type="ECO:0000256" key="7">
    <source>
        <dbReference type="ARBA" id="ARBA00019046"/>
    </source>
</evidence>
<sequence>MSESAALDVVVIGGGAAGLTAARELVHVGLTTLVVEVSDAVGGCVRSHDVAGITLDSGAESFATRGGTVSAFIDELGLTDAVVSPNPAGSWLHLPALRRGGSMSVPSPRNTLLGIPASPLADDVRAAIGARASFRAYLDRLRPVLTIGGSDRLGPLVTRRMGRAVLERLVSPISTGVYSADADELDIDVVAPGLNAAITRAGSLSGAVAELRSGARPGAAVLGIRGGVSRLIDAVAADIEHFGGEIRTSTRARDLQPTDLDGEPGWTLTLEGAGGAEQRVRARRVMIAASSGEAIRLLSTARTEWQRLARLDWPQPTTIELATLVIDAPALDAAPRGTGALVGSGTPGVSAKALTHVSAKWAWVAESLADDAGAGRHVLRLSYGRVGELLPTSGMSDEDVTALAVSDASAILGVPLDPAAVDGFARTRWTDAVSQAAVGQRQRVDEVREAIEDDETVAVVGSWVSGTGLASVIPDAREAARRLRRSALHTDGGI</sequence>
<comment type="caution">
    <text evidence="14">The sequence shown here is derived from an EMBL/GenBank/DDBJ whole genome shotgun (WGS) entry which is preliminary data.</text>
</comment>
<evidence type="ECO:0000256" key="3">
    <source>
        <dbReference type="ARBA" id="ARBA00002185"/>
    </source>
</evidence>
<dbReference type="GO" id="GO:0006783">
    <property type="term" value="P:heme biosynthetic process"/>
    <property type="evidence" value="ECO:0007669"/>
    <property type="project" value="UniProtKB-UniRule"/>
</dbReference>
<dbReference type="GO" id="GO:0005737">
    <property type="term" value="C:cytoplasm"/>
    <property type="evidence" value="ECO:0007669"/>
    <property type="project" value="UniProtKB-SubCell"/>
</dbReference>
<evidence type="ECO:0000256" key="6">
    <source>
        <dbReference type="ARBA" id="ARBA00012402"/>
    </source>
</evidence>
<evidence type="ECO:0000259" key="13">
    <source>
        <dbReference type="Pfam" id="PF01593"/>
    </source>
</evidence>
<dbReference type="RefSeq" id="WP_136424901.1">
    <property type="nucleotide sequence ID" value="NZ_SSSN01000009.1"/>
</dbReference>
<comment type="similarity">
    <text evidence="5 12">Belongs to the protoporphyrinogen/coproporphyrinogen oxidase family. Coproporphyrinogen III oxidase subfamily.</text>
</comment>
<dbReference type="Pfam" id="PF01593">
    <property type="entry name" value="Amino_oxidase"/>
    <property type="match status" value="1"/>
</dbReference>
<dbReference type="Gene3D" id="1.10.3110.10">
    <property type="entry name" value="protoporphyrinogen ix oxidase, domain 3"/>
    <property type="match status" value="1"/>
</dbReference>
<dbReference type="SUPFAM" id="SSF54373">
    <property type="entry name" value="FAD-linked reductases, C-terminal domain"/>
    <property type="match status" value="1"/>
</dbReference>
<keyword evidence="15" id="KW-1185">Reference proteome</keyword>
<keyword evidence="10 12" id="KW-0560">Oxidoreductase</keyword>
<evidence type="ECO:0000256" key="9">
    <source>
        <dbReference type="ARBA" id="ARBA00022827"/>
    </source>
</evidence>
<accession>A0A4S4FPX4</accession>
<evidence type="ECO:0000256" key="12">
    <source>
        <dbReference type="RuleBase" id="RU364052"/>
    </source>
</evidence>
<reference evidence="14 15" key="1">
    <citation type="submission" date="2019-04" db="EMBL/GenBank/DDBJ databases">
        <authorList>
            <person name="Jiang L."/>
        </authorList>
    </citation>
    <scope>NUCLEOTIDE SEQUENCE [LARGE SCALE GENOMIC DNA]</scope>
    <source>
        <strain evidence="14 15">YIM 131861</strain>
    </source>
</reference>
<evidence type="ECO:0000313" key="15">
    <source>
        <dbReference type="Proteomes" id="UP000307380"/>
    </source>
</evidence>
<dbReference type="InterPro" id="IPR050464">
    <property type="entry name" value="Zeta_carotene_desat/Oxidored"/>
</dbReference>
<protein>
    <recommendedName>
        <fullName evidence="7 12">Coproporphyrinogen III oxidase</fullName>
        <ecNumber evidence="6 12">1.3.3.15</ecNumber>
    </recommendedName>
</protein>
<evidence type="ECO:0000256" key="5">
    <source>
        <dbReference type="ARBA" id="ARBA00008310"/>
    </source>
</evidence>
<evidence type="ECO:0000256" key="10">
    <source>
        <dbReference type="ARBA" id="ARBA00023002"/>
    </source>
</evidence>
<dbReference type="EC" id="1.3.3.15" evidence="6 12"/>
<dbReference type="PANTHER" id="PTHR42923">
    <property type="entry name" value="PROTOPORPHYRINOGEN OXIDASE"/>
    <property type="match status" value="1"/>
</dbReference>
<gene>
    <name evidence="14" type="primary">hemG</name>
    <name evidence="14" type="ORF">E6C70_12685</name>
</gene>
<keyword evidence="12" id="KW-0963">Cytoplasm</keyword>
<comment type="subcellular location">
    <subcellularLocation>
        <location evidence="12">Cytoplasm</location>
    </subcellularLocation>
</comment>
<evidence type="ECO:0000256" key="8">
    <source>
        <dbReference type="ARBA" id="ARBA00022630"/>
    </source>
</evidence>
<dbReference type="Proteomes" id="UP000307380">
    <property type="component" value="Unassembled WGS sequence"/>
</dbReference>
<dbReference type="PRINTS" id="PR00411">
    <property type="entry name" value="PNDRDTASEI"/>
</dbReference>
<name>A0A4S4FPX4_9MICO</name>
<evidence type="ECO:0000256" key="2">
    <source>
        <dbReference type="ARBA" id="ARBA00001974"/>
    </source>
</evidence>
<comment type="function">
    <text evidence="3 12">Involved in coproporphyrin-dependent heme b biosynthesis. Catalyzes the oxidation of coproporphyrinogen III to coproporphyrin III.</text>
</comment>
<dbReference type="InterPro" id="IPR004572">
    <property type="entry name" value="Protoporphyrinogen_oxidase"/>
</dbReference>
<dbReference type="EMBL" id="SSSN01000009">
    <property type="protein sequence ID" value="THG32599.1"/>
    <property type="molecule type" value="Genomic_DNA"/>
</dbReference>
<evidence type="ECO:0000256" key="1">
    <source>
        <dbReference type="ARBA" id="ARBA00001755"/>
    </source>
</evidence>
<dbReference type="SUPFAM" id="SSF51905">
    <property type="entry name" value="FAD/NAD(P)-binding domain"/>
    <property type="match status" value="1"/>
</dbReference>
<dbReference type="OrthoDB" id="3450553at2"/>
<dbReference type="Gene3D" id="3.50.50.60">
    <property type="entry name" value="FAD/NAD(P)-binding domain"/>
    <property type="match status" value="1"/>
</dbReference>
<dbReference type="InterPro" id="IPR036188">
    <property type="entry name" value="FAD/NAD-bd_sf"/>
</dbReference>
<organism evidence="14 15">
    <name type="scientific">Orlajensenia flava</name>
    <dbReference type="NCBI Taxonomy" id="2565934"/>
    <lineage>
        <taxon>Bacteria</taxon>
        <taxon>Bacillati</taxon>
        <taxon>Actinomycetota</taxon>
        <taxon>Actinomycetes</taxon>
        <taxon>Micrococcales</taxon>
        <taxon>Microbacteriaceae</taxon>
        <taxon>Orlajensenia</taxon>
    </lineage>
</organism>
<comment type="catalytic activity">
    <reaction evidence="1">
        <text>coproporphyrinogen III + 3 O2 = coproporphyrin III + 3 H2O2</text>
        <dbReference type="Rhea" id="RHEA:43436"/>
        <dbReference type="ChEBI" id="CHEBI:15379"/>
        <dbReference type="ChEBI" id="CHEBI:16240"/>
        <dbReference type="ChEBI" id="CHEBI:57309"/>
        <dbReference type="ChEBI" id="CHEBI:131725"/>
        <dbReference type="EC" id="1.3.3.15"/>
    </reaction>
    <physiologicalReaction direction="left-to-right" evidence="1">
        <dbReference type="Rhea" id="RHEA:43437"/>
    </physiologicalReaction>
</comment>
<comment type="pathway">
    <text evidence="4 12">Porphyrin-containing compound metabolism; protoheme biosynthesis.</text>
</comment>
<proteinExistence type="inferred from homology"/>
<dbReference type="AlphaFoldDB" id="A0A4S4FPX4"/>
<dbReference type="GO" id="GO:0004729">
    <property type="term" value="F:oxygen-dependent protoporphyrinogen oxidase activity"/>
    <property type="evidence" value="ECO:0007669"/>
    <property type="project" value="UniProtKB-UniRule"/>
</dbReference>
<evidence type="ECO:0000313" key="14">
    <source>
        <dbReference type="EMBL" id="THG32599.1"/>
    </source>
</evidence>
<dbReference type="Gene3D" id="3.90.660.20">
    <property type="entry name" value="Protoporphyrinogen oxidase, mitochondrial, domain 2"/>
    <property type="match status" value="1"/>
</dbReference>